<reference evidence="1" key="1">
    <citation type="submission" date="2020-04" db="EMBL/GenBank/DDBJ databases">
        <authorList>
            <person name="Chiriac C."/>
            <person name="Salcher M."/>
            <person name="Ghai R."/>
            <person name="Kavagutti S V."/>
        </authorList>
    </citation>
    <scope>NUCLEOTIDE SEQUENCE</scope>
</reference>
<name>A0A6J5LDN6_9CAUD</name>
<organism evidence="1">
    <name type="scientific">uncultured Caudovirales phage</name>
    <dbReference type="NCBI Taxonomy" id="2100421"/>
    <lineage>
        <taxon>Viruses</taxon>
        <taxon>Duplodnaviria</taxon>
        <taxon>Heunggongvirae</taxon>
        <taxon>Uroviricota</taxon>
        <taxon>Caudoviricetes</taxon>
        <taxon>Peduoviridae</taxon>
        <taxon>Maltschvirus</taxon>
        <taxon>Maltschvirus maltsch</taxon>
    </lineage>
</organism>
<proteinExistence type="predicted"/>
<protein>
    <submittedName>
        <fullName evidence="1">Uncharacterized protein</fullName>
    </submittedName>
</protein>
<dbReference type="EMBL" id="LR796235">
    <property type="protein sequence ID" value="CAB4129789.1"/>
    <property type="molecule type" value="Genomic_DNA"/>
</dbReference>
<evidence type="ECO:0000313" key="1">
    <source>
        <dbReference type="EMBL" id="CAB4129789.1"/>
    </source>
</evidence>
<gene>
    <name evidence="1" type="ORF">UFOVP117_101</name>
</gene>
<accession>A0A6J5LDN6</accession>
<sequence length="72" mass="8341">MLKINKISKGINFNNEDHYFTFDMLPNGYNINGNNTCDIELENSLYFFQNGEFTLDGQVTSSIQDFITQIYS</sequence>